<feature type="active site" description="Proton donor" evidence="16">
    <location>
        <position position="482"/>
    </location>
</feature>
<keyword evidence="23" id="KW-1185">Reference proteome</keyword>
<protein>
    <recommendedName>
        <fullName evidence="21">Peptidase M1 leukotriene A4 hydrolase/aminopeptidase C-terminal domain-containing protein</fullName>
    </recommendedName>
</protein>
<dbReference type="Pfam" id="PF17900">
    <property type="entry name" value="Peptidase_M1_N"/>
    <property type="match status" value="1"/>
</dbReference>
<dbReference type="InterPro" id="IPR038502">
    <property type="entry name" value="M1_LTA-4_hydro/amino_C_sf"/>
</dbReference>
<dbReference type="SUPFAM" id="SSF55486">
    <property type="entry name" value="Metalloproteases ('zincins'), catalytic domain"/>
    <property type="match status" value="1"/>
</dbReference>
<dbReference type="SUPFAM" id="SSF63737">
    <property type="entry name" value="Leukotriene A4 hydrolase N-terminal domain"/>
    <property type="match status" value="1"/>
</dbReference>
<keyword evidence="12 18" id="KW-0862">Zinc</keyword>
<evidence type="ECO:0000256" key="13">
    <source>
        <dbReference type="ARBA" id="ARBA00022989"/>
    </source>
</evidence>
<dbReference type="PRINTS" id="PR00756">
    <property type="entry name" value="ALADIPTASE"/>
</dbReference>
<dbReference type="Pfam" id="PF01433">
    <property type="entry name" value="Peptidase_M1"/>
    <property type="match status" value="1"/>
</dbReference>
<feature type="transmembrane region" description="Helical" evidence="20">
    <location>
        <begin position="1600"/>
        <end position="1619"/>
    </location>
</feature>
<evidence type="ECO:0000256" key="12">
    <source>
        <dbReference type="ARBA" id="ARBA00022833"/>
    </source>
</evidence>
<dbReference type="Gene3D" id="2.60.40.1730">
    <property type="entry name" value="tricorn interacting facor f3 domain"/>
    <property type="match status" value="1"/>
</dbReference>
<evidence type="ECO:0000256" key="8">
    <source>
        <dbReference type="ARBA" id="ARBA00022692"/>
    </source>
</evidence>
<evidence type="ECO:0000256" key="11">
    <source>
        <dbReference type="ARBA" id="ARBA00022824"/>
    </source>
</evidence>
<comment type="subcellular location">
    <subcellularLocation>
        <location evidence="2">Cytoplasm</location>
    </subcellularLocation>
    <subcellularLocation>
        <location evidence="1">Endoplasmic reticulum membrane</location>
        <topology evidence="1">Multi-pass membrane protein</topology>
    </subcellularLocation>
</comment>
<feature type="compositionally biased region" description="Basic and acidic residues" evidence="19">
    <location>
        <begin position="953"/>
        <end position="971"/>
    </location>
</feature>
<dbReference type="STRING" id="1684307.A0A316UBX1"/>
<dbReference type="GO" id="GO:0008270">
    <property type="term" value="F:zinc ion binding"/>
    <property type="evidence" value="ECO:0007669"/>
    <property type="project" value="InterPro"/>
</dbReference>
<comment type="similarity">
    <text evidence="3">Belongs to the peptidase M1 family.</text>
</comment>
<dbReference type="InterPro" id="IPR005599">
    <property type="entry name" value="GPI_mannosylTrfase"/>
</dbReference>
<keyword evidence="14" id="KW-0482">Metalloprotease</keyword>
<dbReference type="PANTHER" id="PTHR45726">
    <property type="entry name" value="LEUKOTRIENE A-4 HYDROLASE"/>
    <property type="match status" value="1"/>
</dbReference>
<dbReference type="GO" id="GO:0008237">
    <property type="term" value="F:metallopeptidase activity"/>
    <property type="evidence" value="ECO:0007669"/>
    <property type="project" value="UniProtKB-KW"/>
</dbReference>
<dbReference type="HAMAP" id="MF_00185">
    <property type="entry name" value="IPP_trans"/>
    <property type="match status" value="1"/>
</dbReference>
<evidence type="ECO:0000256" key="9">
    <source>
        <dbReference type="ARBA" id="ARBA00022723"/>
    </source>
</evidence>
<dbReference type="OrthoDB" id="79562at2759"/>
<dbReference type="Proteomes" id="UP000245942">
    <property type="component" value="Unassembled WGS sequence"/>
</dbReference>
<dbReference type="CDD" id="cd09599">
    <property type="entry name" value="M1_LTA4H"/>
    <property type="match status" value="1"/>
</dbReference>
<dbReference type="InterPro" id="IPR027417">
    <property type="entry name" value="P-loop_NTPase"/>
</dbReference>
<dbReference type="InterPro" id="IPR042097">
    <property type="entry name" value="Aminopeptidase_N-like_N_sf"/>
</dbReference>
<feature type="transmembrane region" description="Helical" evidence="20">
    <location>
        <begin position="1652"/>
        <end position="1675"/>
    </location>
</feature>
<dbReference type="GO" id="GO:0052381">
    <property type="term" value="F:tRNA dimethylallyltransferase activity"/>
    <property type="evidence" value="ECO:0007669"/>
    <property type="project" value="InterPro"/>
</dbReference>
<dbReference type="GeneID" id="37016512"/>
<evidence type="ECO:0000256" key="16">
    <source>
        <dbReference type="PIRSR" id="PIRSR634015-1"/>
    </source>
</evidence>
<proteinExistence type="inferred from homology"/>
<feature type="active site" description="Proton acceptor" evidence="16">
    <location>
        <position position="390"/>
    </location>
</feature>
<evidence type="ECO:0000256" key="3">
    <source>
        <dbReference type="ARBA" id="ARBA00010136"/>
    </source>
</evidence>
<feature type="compositionally biased region" description="Basic residues" evidence="19">
    <location>
        <begin position="1230"/>
        <end position="1242"/>
    </location>
</feature>
<accession>A0A316UBX1</accession>
<dbReference type="Gene3D" id="1.25.40.320">
    <property type="entry name" value="Peptidase M1, leukotriene A4 hydrolase/aminopeptidase C-terminal domain"/>
    <property type="match status" value="1"/>
</dbReference>
<evidence type="ECO:0000256" key="5">
    <source>
        <dbReference type="ARBA" id="ARBA00022670"/>
    </source>
</evidence>
<keyword evidence="4" id="KW-0963">Cytoplasm</keyword>
<dbReference type="FunFam" id="3.30.2010.30:FF:000001">
    <property type="entry name" value="Leukotriene A(4) hydrolase"/>
    <property type="match status" value="1"/>
</dbReference>
<organism evidence="22 23">
    <name type="scientific">Pseudomicrostroma glucosiphilum</name>
    <dbReference type="NCBI Taxonomy" id="1684307"/>
    <lineage>
        <taxon>Eukaryota</taxon>
        <taxon>Fungi</taxon>
        <taxon>Dikarya</taxon>
        <taxon>Basidiomycota</taxon>
        <taxon>Ustilaginomycotina</taxon>
        <taxon>Exobasidiomycetes</taxon>
        <taxon>Microstromatales</taxon>
        <taxon>Microstromatales incertae sedis</taxon>
        <taxon>Pseudomicrostroma</taxon>
    </lineage>
</organism>
<dbReference type="InterPro" id="IPR015211">
    <property type="entry name" value="Peptidase_M1_C"/>
</dbReference>
<dbReference type="InterPro" id="IPR034015">
    <property type="entry name" value="M1_LTA4H"/>
</dbReference>
<dbReference type="Pfam" id="PF01715">
    <property type="entry name" value="IPPT"/>
    <property type="match status" value="1"/>
</dbReference>
<dbReference type="InterPro" id="IPR049980">
    <property type="entry name" value="LTA4H_cat"/>
</dbReference>
<dbReference type="Gene3D" id="1.10.20.140">
    <property type="match status" value="1"/>
</dbReference>
<keyword evidence="15 20" id="KW-0472">Membrane</keyword>
<keyword evidence="13 20" id="KW-1133">Transmembrane helix</keyword>
<name>A0A316UBX1_9BASI</name>
<feature type="compositionally biased region" description="Basic and acidic residues" evidence="19">
    <location>
        <begin position="1320"/>
        <end position="1336"/>
    </location>
</feature>
<dbReference type="Pfam" id="PF03901">
    <property type="entry name" value="Glyco_transf_22"/>
    <property type="match status" value="2"/>
</dbReference>
<dbReference type="RefSeq" id="XP_025349890.1">
    <property type="nucleotide sequence ID" value="XM_025494778.1"/>
</dbReference>
<feature type="binding site" evidence="17">
    <location>
        <begin position="360"/>
        <end position="365"/>
    </location>
    <ligand>
        <name>a peptide</name>
        <dbReference type="ChEBI" id="CHEBI:60466"/>
    </ligand>
</feature>
<feature type="binding site" evidence="17">
    <location>
        <begin position="674"/>
        <end position="676"/>
    </location>
    <ligand>
        <name>a peptide</name>
        <dbReference type="ChEBI" id="CHEBI:60466"/>
    </ligand>
</feature>
<dbReference type="GO" id="GO:0005789">
    <property type="term" value="C:endoplasmic reticulum membrane"/>
    <property type="evidence" value="ECO:0007669"/>
    <property type="project" value="UniProtKB-SubCell"/>
</dbReference>
<evidence type="ECO:0000256" key="4">
    <source>
        <dbReference type="ARBA" id="ARBA00022490"/>
    </source>
</evidence>
<evidence type="ECO:0000256" key="18">
    <source>
        <dbReference type="PIRSR" id="PIRSR634015-3"/>
    </source>
</evidence>
<evidence type="ECO:0000313" key="23">
    <source>
        <dbReference type="Proteomes" id="UP000245942"/>
    </source>
</evidence>
<dbReference type="Gene3D" id="3.30.2010.30">
    <property type="match status" value="1"/>
</dbReference>
<keyword evidence="10" id="KW-0378">Hydrolase</keyword>
<reference evidence="22 23" key="1">
    <citation type="journal article" date="2018" name="Mol. Biol. Evol.">
        <title>Broad Genomic Sampling Reveals a Smut Pathogenic Ancestry of the Fungal Clade Ustilaginomycotina.</title>
        <authorList>
            <person name="Kijpornyongpan T."/>
            <person name="Mondo S.J."/>
            <person name="Barry K."/>
            <person name="Sandor L."/>
            <person name="Lee J."/>
            <person name="Lipzen A."/>
            <person name="Pangilinan J."/>
            <person name="LaButti K."/>
            <person name="Hainaut M."/>
            <person name="Henrissat B."/>
            <person name="Grigoriev I.V."/>
            <person name="Spatafora J.W."/>
            <person name="Aime M.C."/>
        </authorList>
    </citation>
    <scope>NUCLEOTIDE SEQUENCE [LARGE SCALE GENOMIC DNA]</scope>
    <source>
        <strain evidence="22 23">MCA 4718</strain>
    </source>
</reference>
<keyword evidence="7" id="KW-0808">Transferase</keyword>
<dbReference type="InterPro" id="IPR016024">
    <property type="entry name" value="ARM-type_fold"/>
</dbReference>
<evidence type="ECO:0000256" key="7">
    <source>
        <dbReference type="ARBA" id="ARBA00022679"/>
    </source>
</evidence>
<evidence type="ECO:0000313" key="22">
    <source>
        <dbReference type="EMBL" id="PWN22730.1"/>
    </source>
</evidence>
<dbReference type="SMART" id="SM01263">
    <property type="entry name" value="Leuk-A4-hydro_C"/>
    <property type="match status" value="1"/>
</dbReference>
<feature type="binding site" evidence="18">
    <location>
        <position position="393"/>
    </location>
    <ligand>
        <name>Zn(2+)</name>
        <dbReference type="ChEBI" id="CHEBI:29105"/>
        <note>catalytic</note>
    </ligand>
</feature>
<evidence type="ECO:0000259" key="21">
    <source>
        <dbReference type="SMART" id="SM01263"/>
    </source>
</evidence>
<evidence type="ECO:0000256" key="15">
    <source>
        <dbReference type="ARBA" id="ARBA00023136"/>
    </source>
</evidence>
<dbReference type="GO" id="GO:0004177">
    <property type="term" value="F:aminopeptidase activity"/>
    <property type="evidence" value="ECO:0007669"/>
    <property type="project" value="TreeGrafter"/>
</dbReference>
<dbReference type="InterPro" id="IPR027268">
    <property type="entry name" value="Peptidase_M4/M1_CTD_sf"/>
</dbReference>
<evidence type="ECO:0000256" key="10">
    <source>
        <dbReference type="ARBA" id="ARBA00022801"/>
    </source>
</evidence>
<dbReference type="InterPro" id="IPR018022">
    <property type="entry name" value="IPT"/>
</dbReference>
<feature type="binding site" evidence="18">
    <location>
        <position position="412"/>
    </location>
    <ligand>
        <name>Zn(2+)</name>
        <dbReference type="ChEBI" id="CHEBI:29105"/>
        <note>catalytic</note>
    </ligand>
</feature>
<dbReference type="FunFam" id="2.60.40.1730:FF:000004">
    <property type="entry name" value="Leukotriene A(4) hydrolase"/>
    <property type="match status" value="1"/>
</dbReference>
<feature type="region of interest" description="Disordered" evidence="19">
    <location>
        <begin position="1225"/>
        <end position="1345"/>
    </location>
</feature>
<evidence type="ECO:0000256" key="17">
    <source>
        <dbReference type="PIRSR" id="PIRSR634015-2"/>
    </source>
</evidence>
<dbReference type="InterPro" id="IPR014782">
    <property type="entry name" value="Peptidase_M1_dom"/>
</dbReference>
<evidence type="ECO:0000256" key="20">
    <source>
        <dbReference type="SAM" id="Phobius"/>
    </source>
</evidence>
<dbReference type="GO" id="GO:0016757">
    <property type="term" value="F:glycosyltransferase activity"/>
    <property type="evidence" value="ECO:0007669"/>
    <property type="project" value="UniProtKB-KW"/>
</dbReference>
<dbReference type="SUPFAM" id="SSF48371">
    <property type="entry name" value="ARM repeat"/>
    <property type="match status" value="1"/>
</dbReference>
<feature type="transmembrane region" description="Helical" evidence="20">
    <location>
        <begin position="1768"/>
        <end position="1788"/>
    </location>
</feature>
<feature type="region of interest" description="Disordered" evidence="19">
    <location>
        <begin position="953"/>
        <end position="981"/>
    </location>
</feature>
<dbReference type="Gene3D" id="1.10.390.10">
    <property type="entry name" value="Neutral Protease Domain 2"/>
    <property type="match status" value="1"/>
</dbReference>
<dbReference type="InterPro" id="IPR045357">
    <property type="entry name" value="Aminopeptidase_N-like_N"/>
</dbReference>
<evidence type="ECO:0000256" key="1">
    <source>
        <dbReference type="ARBA" id="ARBA00004477"/>
    </source>
</evidence>
<evidence type="ECO:0000256" key="14">
    <source>
        <dbReference type="ARBA" id="ARBA00023049"/>
    </source>
</evidence>
<evidence type="ECO:0000256" key="2">
    <source>
        <dbReference type="ARBA" id="ARBA00004496"/>
    </source>
</evidence>
<gene>
    <name evidence="22" type="ORF">BCV69DRAFT_310248</name>
</gene>
<keyword evidence="11" id="KW-0256">Endoplasmic reticulum</keyword>
<feature type="domain" description="Peptidase M1 leukotriene A4 hydrolase/aminopeptidase C-terminal" evidence="21">
    <location>
        <begin position="566"/>
        <end position="716"/>
    </location>
</feature>
<dbReference type="GO" id="GO:0008033">
    <property type="term" value="P:tRNA processing"/>
    <property type="evidence" value="ECO:0007669"/>
    <property type="project" value="InterPro"/>
</dbReference>
<feature type="binding site" evidence="18">
    <location>
        <position position="389"/>
    </location>
    <ligand>
        <name>Zn(2+)</name>
        <dbReference type="ChEBI" id="CHEBI:29105"/>
        <note>catalytic</note>
    </ligand>
</feature>
<dbReference type="GO" id="GO:0006508">
    <property type="term" value="P:proteolysis"/>
    <property type="evidence" value="ECO:0007669"/>
    <property type="project" value="UniProtKB-KW"/>
</dbReference>
<dbReference type="InterPro" id="IPR001930">
    <property type="entry name" value="Peptidase_M1"/>
</dbReference>
<dbReference type="Gene3D" id="3.40.50.300">
    <property type="entry name" value="P-loop containing nucleotide triphosphate hydrolases"/>
    <property type="match status" value="1"/>
</dbReference>
<dbReference type="EMBL" id="KZ819322">
    <property type="protein sequence ID" value="PWN22730.1"/>
    <property type="molecule type" value="Genomic_DNA"/>
</dbReference>
<keyword evidence="6" id="KW-0328">Glycosyltransferase</keyword>
<dbReference type="GO" id="GO:0005829">
    <property type="term" value="C:cytosol"/>
    <property type="evidence" value="ECO:0007669"/>
    <property type="project" value="TreeGrafter"/>
</dbReference>
<keyword evidence="8 20" id="KW-0812">Transmembrane</keyword>
<dbReference type="PANTHER" id="PTHR45726:SF3">
    <property type="entry name" value="LEUKOTRIENE A-4 HYDROLASE"/>
    <property type="match status" value="1"/>
</dbReference>
<dbReference type="Pfam" id="PF09127">
    <property type="entry name" value="Leuk-A4-hydro_C"/>
    <property type="match status" value="1"/>
</dbReference>
<dbReference type="SUPFAM" id="SSF52540">
    <property type="entry name" value="P-loop containing nucleoside triphosphate hydrolases"/>
    <property type="match status" value="1"/>
</dbReference>
<keyword evidence="5" id="KW-0645">Protease</keyword>
<feature type="binding site" evidence="17">
    <location>
        <begin position="216"/>
        <end position="218"/>
    </location>
    <ligand>
        <name>a peptide</name>
        <dbReference type="ChEBI" id="CHEBI:60466"/>
    </ligand>
</feature>
<evidence type="ECO:0000256" key="6">
    <source>
        <dbReference type="ARBA" id="ARBA00022676"/>
    </source>
</evidence>
<keyword evidence="9 18" id="KW-0479">Metal-binding</keyword>
<feature type="compositionally biased region" description="Low complexity" evidence="19">
    <location>
        <begin position="1300"/>
        <end position="1317"/>
    </location>
</feature>
<dbReference type="GO" id="GO:0004301">
    <property type="term" value="F:epoxide hydrolase activity"/>
    <property type="evidence" value="ECO:0007669"/>
    <property type="project" value="TreeGrafter"/>
</dbReference>
<sequence>MRGRSPTPSLYTRQLLHTQINPRCPTHTRSIASTALSRPPRYLTSPVNRLAITRIPFASAQPVRGYAAMVKFTPPTSVPPPPTREPSDIHTLSSITSFRPLHLHLEWDVNWDKKLISGSVEHTIRALKSGKKELRLDSSYLDVSSVTSHGHKLDFTVEPRKNSLGSPLVITLPQPSQEGEEFKLHIKYSTTADCTALGWLSAEQTAAKTAPFLYSQCQAIHCRSLVPLFDSPWWKITYTATVKSQYPILMSALPVDPENHERFLDPVTPDEAIANPEEVRTYGFSQKVSIPSYLIAIVAGHLAFAPLGPRTGLWAEKPDLARCKWEFETNAENYLKALEDIVSPYSWTRYDSVVLPPSFPYGGMENANMTTLTPTLIVGDRSQCDVLLHELSHSWSGNLTSCGDWSSFWLNEGINVYLERLALQYVHGPEEGPAHRGFSYIIGAKALLDARKQNEDTPRFQRLVPVFTEGEDPDDAFSSIPYEAGSNLILHLERTVGGLDIFLPFIKSYFKTFYNRSVTTQDFIDHLYSFYASSDEITADLNKVDWKAWLHGEGLALPVKMTYNDSLAQESYALAKRWSDVIKSSEAPKVGDFSIKDIESFDTDQLIVFMERLHEDSSLKFLDKYAKHMDEVYRFTSDKGANGEVMLRFFELALEDKESSFIKEAAQWVSRQGRMKYNRPIYRSLSKIAPELAKKTFLEHKSFYHPIAASMIQKTLGLGRQPSTSTEPSHEIIAVIGSTGTGKSQLGVEIAEYISSAAASSAPSSEKYTSASVISADSMQIYHGLDVITNKANVSEMASVPHHLMSFLPVGEEYDVGRFCHDAKTLGEGMLQQGELPLVVGGTTYYVQHLLFPGKVVTARLAEGRGGDIEPREASTVTSPADEELMQRIRTLPPAEAATWEAVVSTSRNTLPGVPPLHLWQLLDKLDPDMAKRWHPQDSRKISNSLRVIADTGRPHSDWVREQEDGGKGGEDTSNSPSPSEWAGRPLRVLLIWVWASRDDLYLRLDKRVEKMIPAGLLKEICELREIAERMKTDEGRDETDYTRGIFQAIGYKEFKPFLDALDAAGTSGVNVDLAALSPELKALFERGLQGMMTATRQYAKKQVAWMKNKLLPEARKRRDRGEEVEVILLDTTDVDKWQDNVKTPALEAVKMFLAGKRLPASVHTEASKRELVPLLKEPEARPDAAVAADAGSSSLSSNAYKLCEVCTNSREKPDSAPVYYRQADERHHMTSKSHRHALNRIRNKERLESEGTLADASDAALQKAEQRAAKRAKASHSKAPQEEMGDASPDTSMPQDQPALASGATSSTNSSSTAGNLRRRGEEESGAHLEADRNDFPAIPPDFNQIDHKHLQASHQQGRASPLFFLIGFHLLLACLTLTFFQPDEFWQSQEVAHRLSFGYGYLTWEWRHPGGAESWLGLVTQHGSPRRLWDYLQGGPVRSVLYPLMFVPGYLSLKSTELDQYFTLLTLTPRLIQAVLSAVAAHHTYMIADQLIGGPSVGYATLFSLLTSPYYLYTASRTFSNTAEASLSTIALYSWFKSTHEASGGHSLPLSLAALACLIRPTNAVLWMFLFAEEMVRSPGAISGFKEKIRQPADRRTSLIVSAIVIGLVSLLVTAVLDSWFHQRPALPLIPFLNQNVFQSISLFYGSNPWHWYLSQGLPIVGMTALPSIFLGGRNLLLQGGIGRSLVRLTLWTIAVYSCLGHKEWRFLQPVVALLHIMAGKYLATPTSSASSCAPASATSATSSVSKQRRSTFSSLLTSTSHRKLFLLHLSTLPLAIYLLLFHCIAQSFTLPRYLRAAHSRGELKSVGFLMPCHSTPWQSHFHLKELERGGGEEDRLWFISCEPPRGNSTDNLSSSSGSGNGSGNVYRDESDYFYQDPLRYLRLYLPSKVGESFVSTPAVGEWDTRVHRAMWDSPSGSQSRGDAEEVVGSDVPLHQWPTHLITFEALLQPLYSSTTPPPIPQEVVAAPSVTVETELRNKGYIVEARLWNSLFHDDPRRRGRVIVWRWVGGG</sequence>
<comment type="cofactor">
    <cofactor evidence="18">
        <name>Zn(2+)</name>
        <dbReference type="ChEBI" id="CHEBI:29105"/>
    </cofactor>
    <text evidence="18">Binds 1 zinc ion per subunit.</text>
</comment>
<evidence type="ECO:0000256" key="19">
    <source>
        <dbReference type="SAM" id="MobiDB-lite"/>
    </source>
</evidence>